<comment type="caution">
    <text evidence="3">The sequence shown here is derived from an EMBL/GenBank/DDBJ whole genome shotgun (WGS) entry which is preliminary data.</text>
</comment>
<reference evidence="3" key="2">
    <citation type="submission" date="2021-09" db="EMBL/GenBank/DDBJ databases">
        <authorList>
            <person name="Gilroy R."/>
        </authorList>
    </citation>
    <scope>NUCLEOTIDE SEQUENCE</scope>
    <source>
        <strain evidence="3">CHK189-29639</strain>
    </source>
</reference>
<dbReference type="GO" id="GO:0016757">
    <property type="term" value="F:glycosyltransferase activity"/>
    <property type="evidence" value="ECO:0007669"/>
    <property type="project" value="InterPro"/>
</dbReference>
<proteinExistence type="predicted"/>
<dbReference type="AlphaFoldDB" id="A0A921IE37"/>
<gene>
    <name evidence="3" type="ORF">K8V06_08870</name>
</gene>
<dbReference type="PANTHER" id="PTHR12526:SF638">
    <property type="entry name" value="SPORE COAT PROTEIN SA"/>
    <property type="match status" value="1"/>
</dbReference>
<dbReference type="SUPFAM" id="SSF53756">
    <property type="entry name" value="UDP-Glycosyltransferase/glycogen phosphorylase"/>
    <property type="match status" value="1"/>
</dbReference>
<dbReference type="Pfam" id="PF00534">
    <property type="entry name" value="Glycos_transf_1"/>
    <property type="match status" value="1"/>
</dbReference>
<protein>
    <submittedName>
        <fullName evidence="3">Glycosyltransferase family 4 protein</fullName>
    </submittedName>
</protein>
<dbReference type="Proteomes" id="UP000759256">
    <property type="component" value="Unassembled WGS sequence"/>
</dbReference>
<accession>A0A921IE37</accession>
<reference evidence="3" key="1">
    <citation type="journal article" date="2021" name="PeerJ">
        <title>Extensive microbial diversity within the chicken gut microbiome revealed by metagenomics and culture.</title>
        <authorList>
            <person name="Gilroy R."/>
            <person name="Ravi A."/>
            <person name="Getino M."/>
            <person name="Pursley I."/>
            <person name="Horton D.L."/>
            <person name="Alikhan N.F."/>
            <person name="Baker D."/>
            <person name="Gharbi K."/>
            <person name="Hall N."/>
            <person name="Watson M."/>
            <person name="Adriaenssens E.M."/>
            <person name="Foster-Nyarko E."/>
            <person name="Jarju S."/>
            <person name="Secka A."/>
            <person name="Antonio M."/>
            <person name="Oren A."/>
            <person name="Chaudhuri R.R."/>
            <person name="La Ragione R."/>
            <person name="Hildebrand F."/>
            <person name="Pallen M.J."/>
        </authorList>
    </citation>
    <scope>NUCLEOTIDE SEQUENCE</scope>
    <source>
        <strain evidence="3">CHK189-29639</strain>
    </source>
</reference>
<organism evidence="3 4">
    <name type="scientific">Ligilactobacillus salivarius</name>
    <dbReference type="NCBI Taxonomy" id="1624"/>
    <lineage>
        <taxon>Bacteria</taxon>
        <taxon>Bacillati</taxon>
        <taxon>Bacillota</taxon>
        <taxon>Bacilli</taxon>
        <taxon>Lactobacillales</taxon>
        <taxon>Lactobacillaceae</taxon>
        <taxon>Ligilactobacillus</taxon>
    </lineage>
</organism>
<dbReference type="PANTHER" id="PTHR12526">
    <property type="entry name" value="GLYCOSYLTRANSFERASE"/>
    <property type="match status" value="1"/>
</dbReference>
<feature type="domain" description="Glycosyltransferase subfamily 4-like N-terminal" evidence="2">
    <location>
        <begin position="15"/>
        <end position="181"/>
    </location>
</feature>
<feature type="domain" description="Glycosyl transferase family 1" evidence="1">
    <location>
        <begin position="196"/>
        <end position="362"/>
    </location>
</feature>
<dbReference type="InterPro" id="IPR028098">
    <property type="entry name" value="Glyco_trans_4-like_N"/>
</dbReference>
<name>A0A921IE37_9LACO</name>
<evidence type="ECO:0000313" key="4">
    <source>
        <dbReference type="Proteomes" id="UP000759256"/>
    </source>
</evidence>
<sequence>MKTILYLHAGAEMYGADKILLELVTGLDKTKFRPVVILPTDGILRKKLEEAQIQVHVIPYPILRRKYFNPKGIINYASNYRNQSDAIVKYLNDNNIKVDLLHVNTLAVLEGIRLKKKLKVPLYWHIHEIITHPQIINKFLCWCVNRYADKAIVVSGPVKQHLIDSGIKAEKIVVIHNGIDSNVFSPDVNSDYLYDEWKIPQNAIKVGMIGRVNNWKGQDDFLDALAPLLNEFDDLYLFIVGSAFDGQEWRIKELKQKIASLPHRNRIIFSEFRKDNYAVEHFFDILILPSTSPDPLPTVVLESMGCGRAVIGYAHGGITEMVKDGYNGKLVEPLNKIKLRKATQNCIRSKSYIRWGKNSRKRLKGCFSYNNFIDSFDKLYRKIEY</sequence>
<evidence type="ECO:0000313" key="3">
    <source>
        <dbReference type="EMBL" id="HJG16227.1"/>
    </source>
</evidence>
<evidence type="ECO:0000259" key="1">
    <source>
        <dbReference type="Pfam" id="PF00534"/>
    </source>
</evidence>
<dbReference type="EMBL" id="DYVK01000087">
    <property type="protein sequence ID" value="HJG16227.1"/>
    <property type="molecule type" value="Genomic_DNA"/>
</dbReference>
<dbReference type="CDD" id="cd03801">
    <property type="entry name" value="GT4_PimA-like"/>
    <property type="match status" value="1"/>
</dbReference>
<evidence type="ECO:0000259" key="2">
    <source>
        <dbReference type="Pfam" id="PF13439"/>
    </source>
</evidence>
<dbReference type="InterPro" id="IPR001296">
    <property type="entry name" value="Glyco_trans_1"/>
</dbReference>
<dbReference type="Gene3D" id="3.40.50.2000">
    <property type="entry name" value="Glycogen Phosphorylase B"/>
    <property type="match status" value="2"/>
</dbReference>
<dbReference type="Pfam" id="PF13439">
    <property type="entry name" value="Glyco_transf_4"/>
    <property type="match status" value="1"/>
</dbReference>